<evidence type="ECO:0000259" key="1">
    <source>
        <dbReference type="Pfam" id="PF16289"/>
    </source>
</evidence>
<name>A0A2N3HQ74_9BACT</name>
<evidence type="ECO:0000313" key="3">
    <source>
        <dbReference type="Proteomes" id="UP000233618"/>
    </source>
</evidence>
<dbReference type="RefSeq" id="WP_101311835.1">
    <property type="nucleotide sequence ID" value="NZ_MVDE01000079.1"/>
</dbReference>
<accession>A0A2N3HQ74</accession>
<proteinExistence type="predicted"/>
<dbReference type="InterPro" id="IPR032557">
    <property type="entry name" value="DUF4935"/>
</dbReference>
<comment type="caution">
    <text evidence="2">The sequence shown here is derived from an EMBL/GenBank/DDBJ whole genome shotgun (WGS) entry which is preliminary data.</text>
</comment>
<feature type="domain" description="DUF4935" evidence="1">
    <location>
        <begin position="43"/>
        <end position="200"/>
    </location>
</feature>
<keyword evidence="3" id="KW-1185">Reference proteome</keyword>
<sequence length="233" mass="26538">MINTDSLQIIEKDEIAGKIPTNCKNIFFWDTCGILDVLNLVIDSTNDSFIQTLKRINAQIDRGDAISMSSIIVITELKDNYPEPYGQAEKLINQTIKNYNKIMKYLGGLGMSEPSSEISKNSVDFLPTLELVIQNLLNKTYFIKDDPYLKLARDRVVSKTPPGIKNEFKDCVIWESCLDISSYRKNGEKIFFVSSNESDFGKNGGRFSEIEADTARYGIDFTHKIHELYRHAE</sequence>
<gene>
    <name evidence="2" type="ORF">BZG01_21180</name>
</gene>
<dbReference type="Pfam" id="PF16289">
    <property type="entry name" value="PIN_12"/>
    <property type="match status" value="1"/>
</dbReference>
<dbReference type="AlphaFoldDB" id="A0A2N3HQ74"/>
<reference evidence="2 3" key="1">
    <citation type="journal article" date="2017" name="Front. Microbiol.">
        <title>Labilibaculum manganireducens gen. nov., sp. nov. and Labilibaculum filiforme sp. nov., Novel Bacteroidetes Isolated from Subsurface Sediments of the Baltic Sea.</title>
        <authorList>
            <person name="Vandieken V."/>
            <person name="Marshall I.P."/>
            <person name="Niemann H."/>
            <person name="Engelen B."/>
            <person name="Cypionka H."/>
        </authorList>
    </citation>
    <scope>NUCLEOTIDE SEQUENCE [LARGE SCALE GENOMIC DNA]</scope>
    <source>
        <strain evidence="2 3">59.10-2M</strain>
    </source>
</reference>
<protein>
    <recommendedName>
        <fullName evidence="1">DUF4935 domain-containing protein</fullName>
    </recommendedName>
</protein>
<evidence type="ECO:0000313" key="2">
    <source>
        <dbReference type="EMBL" id="PKQ60205.1"/>
    </source>
</evidence>
<organism evidence="2 3">
    <name type="scientific">Labilibaculum manganireducens</name>
    <dbReference type="NCBI Taxonomy" id="1940525"/>
    <lineage>
        <taxon>Bacteria</taxon>
        <taxon>Pseudomonadati</taxon>
        <taxon>Bacteroidota</taxon>
        <taxon>Bacteroidia</taxon>
        <taxon>Marinilabiliales</taxon>
        <taxon>Marinifilaceae</taxon>
        <taxon>Labilibaculum</taxon>
    </lineage>
</organism>
<dbReference type="Proteomes" id="UP000233618">
    <property type="component" value="Unassembled WGS sequence"/>
</dbReference>
<dbReference type="EMBL" id="MVDE01000079">
    <property type="protein sequence ID" value="PKQ60205.1"/>
    <property type="molecule type" value="Genomic_DNA"/>
</dbReference>